<keyword evidence="1" id="KW-0812">Transmembrane</keyword>
<organism evidence="2 3">
    <name type="scientific">Nocardia halotolerans</name>
    <dbReference type="NCBI Taxonomy" id="1755878"/>
    <lineage>
        <taxon>Bacteria</taxon>
        <taxon>Bacillati</taxon>
        <taxon>Actinomycetota</taxon>
        <taxon>Actinomycetes</taxon>
        <taxon>Mycobacteriales</taxon>
        <taxon>Nocardiaceae</taxon>
        <taxon>Nocardia</taxon>
    </lineage>
</organism>
<keyword evidence="1" id="KW-1133">Transmembrane helix</keyword>
<feature type="transmembrane region" description="Helical" evidence="1">
    <location>
        <begin position="174"/>
        <end position="194"/>
    </location>
</feature>
<protein>
    <submittedName>
        <fullName evidence="2">Uncharacterized protein</fullName>
    </submittedName>
</protein>
<evidence type="ECO:0000313" key="3">
    <source>
        <dbReference type="Proteomes" id="UP001595844"/>
    </source>
</evidence>
<keyword evidence="3" id="KW-1185">Reference proteome</keyword>
<comment type="caution">
    <text evidence="2">The sequence shown here is derived from an EMBL/GenBank/DDBJ whole genome shotgun (WGS) entry which is preliminary data.</text>
</comment>
<sequence length="226" mass="25455">MSDLPGHLQVIAQLELRSRRLAHSVRRRFPHRPEVLVRTEYAPPTGIAFDHRFSRFVIADELPPLCLQHGRPAIGTYEASIGFSGSHRYTTAYSLGERYLGEDGLLTNGIQLHRARMPDRDSVLHADLPVCRLVSPANCALHLRFPFGVFTAICNVIAVLAFSQADRIDIARPLVITIFPGWIPLGIINLVTLFNRAQPMTAARLTRDHHVAIRTHRRFADRFASK</sequence>
<feature type="transmembrane region" description="Helical" evidence="1">
    <location>
        <begin position="141"/>
        <end position="162"/>
    </location>
</feature>
<dbReference type="RefSeq" id="WP_378568204.1">
    <property type="nucleotide sequence ID" value="NZ_JBHSDL010000030.1"/>
</dbReference>
<dbReference type="Proteomes" id="UP001595844">
    <property type="component" value="Unassembled WGS sequence"/>
</dbReference>
<reference evidence="3" key="1">
    <citation type="journal article" date="2019" name="Int. J. Syst. Evol. Microbiol.">
        <title>The Global Catalogue of Microorganisms (GCM) 10K type strain sequencing project: providing services to taxonomists for standard genome sequencing and annotation.</title>
        <authorList>
            <consortium name="The Broad Institute Genomics Platform"/>
            <consortium name="The Broad Institute Genome Sequencing Center for Infectious Disease"/>
            <person name="Wu L."/>
            <person name="Ma J."/>
        </authorList>
    </citation>
    <scope>NUCLEOTIDE SEQUENCE [LARGE SCALE GENOMIC DNA]</scope>
    <source>
        <strain evidence="3">IBRC-M 10490</strain>
    </source>
</reference>
<proteinExistence type="predicted"/>
<keyword evidence="1" id="KW-0472">Membrane</keyword>
<evidence type="ECO:0000313" key="2">
    <source>
        <dbReference type="EMBL" id="MFC4377507.1"/>
    </source>
</evidence>
<name>A0ABV8VRG6_9NOCA</name>
<evidence type="ECO:0000256" key="1">
    <source>
        <dbReference type="SAM" id="Phobius"/>
    </source>
</evidence>
<dbReference type="EMBL" id="JBHSDL010000030">
    <property type="protein sequence ID" value="MFC4377507.1"/>
    <property type="molecule type" value="Genomic_DNA"/>
</dbReference>
<accession>A0ABV8VRG6</accession>
<gene>
    <name evidence="2" type="ORF">ACFO5K_25835</name>
</gene>